<sequence length="92" mass="10154">MPCGDCSGIKTELAINADKSYSLSSQYLGREAKPHAYKGTFYHDEVTGIITLDAEGDHLKFKLQDGSLKKLDKFGDDEQGAPAEQYILKKVD</sequence>
<dbReference type="Proteomes" id="UP000320643">
    <property type="component" value="Unassembled WGS sequence"/>
</dbReference>
<dbReference type="InterPro" id="IPR007298">
    <property type="entry name" value="Cu-R_lipoprotein_NlpE"/>
</dbReference>
<name>A0A552UXD7_9FLAO</name>
<dbReference type="OrthoDB" id="5348860at2"/>
<comment type="caution">
    <text evidence="1">The sequence shown here is derived from an EMBL/GenBank/DDBJ whole genome shotgun (WGS) entry which is preliminary data.</text>
</comment>
<gene>
    <name evidence="1" type="ORF">FMM05_15815</name>
</gene>
<keyword evidence="2" id="KW-1185">Reference proteome</keyword>
<reference evidence="1 2" key="1">
    <citation type="submission" date="2019-07" db="EMBL/GenBank/DDBJ databases">
        <title>Flavobacterium sp. nov., isolated from glacier ice.</title>
        <authorList>
            <person name="Liu Q."/>
            <person name="Xin Y.-H."/>
        </authorList>
    </citation>
    <scope>NUCLEOTIDE SEQUENCE [LARGE SCALE GENOMIC DNA]</scope>
    <source>
        <strain evidence="1 2">ZT4R6</strain>
    </source>
</reference>
<dbReference type="EMBL" id="VJVZ01000011">
    <property type="protein sequence ID" value="TRW22875.1"/>
    <property type="molecule type" value="Genomic_DNA"/>
</dbReference>
<evidence type="ECO:0000313" key="2">
    <source>
        <dbReference type="Proteomes" id="UP000320643"/>
    </source>
</evidence>
<dbReference type="Gene3D" id="2.40.128.640">
    <property type="match status" value="1"/>
</dbReference>
<evidence type="ECO:0000313" key="1">
    <source>
        <dbReference type="EMBL" id="TRW22875.1"/>
    </source>
</evidence>
<dbReference type="AlphaFoldDB" id="A0A552UXD7"/>
<organism evidence="1 2">
    <name type="scientific">Flavobacterium zepuense</name>
    <dbReference type="NCBI Taxonomy" id="2593302"/>
    <lineage>
        <taxon>Bacteria</taxon>
        <taxon>Pseudomonadati</taxon>
        <taxon>Bacteroidota</taxon>
        <taxon>Flavobacteriia</taxon>
        <taxon>Flavobacteriales</taxon>
        <taxon>Flavobacteriaceae</taxon>
        <taxon>Flavobacterium</taxon>
    </lineage>
</organism>
<protein>
    <submittedName>
        <fullName evidence="1">Copper resistance protein NlpE</fullName>
    </submittedName>
</protein>
<accession>A0A552UXD7</accession>
<dbReference type="Pfam" id="PF04170">
    <property type="entry name" value="NlpE"/>
    <property type="match status" value="1"/>
</dbReference>
<proteinExistence type="predicted"/>
<dbReference type="RefSeq" id="WP_143374539.1">
    <property type="nucleotide sequence ID" value="NZ_VJVZ01000011.1"/>
</dbReference>